<comment type="caution">
    <text evidence="2">The sequence shown here is derived from an EMBL/GenBank/DDBJ whole genome shotgun (WGS) entry which is preliminary data.</text>
</comment>
<evidence type="ECO:0000313" key="3">
    <source>
        <dbReference type="Proteomes" id="UP000288127"/>
    </source>
</evidence>
<dbReference type="EMBL" id="PIPZ01000001">
    <property type="protein sequence ID" value="RUO61580.1"/>
    <property type="molecule type" value="Genomic_DNA"/>
</dbReference>
<sequence length="192" mass="21877">MIDWCIAGWRQQSSQKAQILNWLAEARKLGFERYSLVKQGHHYWLCCCNYADADVAIYVREQIESNAAVFVQQESNQLICVAWNGDTLLGASQFPADSLGVKSLFFITQHWVSNDGMRCPLLIGGRRTRELLEAQIGNDIAVLEVSEVNLNSYSRSSKLHSIRRSPFWLRRRVVFVAISLVFASATTVSWVY</sequence>
<organism evidence="2 3">
    <name type="scientific">Pseudidiomarina marina</name>
    <dbReference type="NCBI Taxonomy" id="502366"/>
    <lineage>
        <taxon>Bacteria</taxon>
        <taxon>Pseudomonadati</taxon>
        <taxon>Pseudomonadota</taxon>
        <taxon>Gammaproteobacteria</taxon>
        <taxon>Alteromonadales</taxon>
        <taxon>Idiomarinaceae</taxon>
        <taxon>Pseudidiomarina</taxon>
    </lineage>
</organism>
<keyword evidence="1" id="KW-0472">Membrane</keyword>
<keyword evidence="1" id="KW-1133">Transmembrane helix</keyword>
<keyword evidence="3" id="KW-1185">Reference proteome</keyword>
<name>A0A432YKW0_9GAMM</name>
<evidence type="ECO:0000256" key="1">
    <source>
        <dbReference type="SAM" id="Phobius"/>
    </source>
</evidence>
<keyword evidence="1" id="KW-0812">Transmembrane</keyword>
<proteinExistence type="predicted"/>
<dbReference type="RefSeq" id="WP_126759200.1">
    <property type="nucleotide sequence ID" value="NZ_PIPZ01000001.1"/>
</dbReference>
<reference evidence="3" key="1">
    <citation type="journal article" date="2018" name="Front. Microbiol.">
        <title>Genome-Based Analysis Reveals the Taxonomy and Diversity of the Family Idiomarinaceae.</title>
        <authorList>
            <person name="Liu Y."/>
            <person name="Lai Q."/>
            <person name="Shao Z."/>
        </authorList>
    </citation>
    <scope>NUCLEOTIDE SEQUENCE [LARGE SCALE GENOMIC DNA]</scope>
    <source>
        <strain evidence="3">PIM1</strain>
    </source>
</reference>
<gene>
    <name evidence="2" type="ORF">CWI76_04870</name>
</gene>
<evidence type="ECO:0000313" key="2">
    <source>
        <dbReference type="EMBL" id="RUO61580.1"/>
    </source>
</evidence>
<dbReference type="AlphaFoldDB" id="A0A432YKW0"/>
<dbReference type="Proteomes" id="UP000288127">
    <property type="component" value="Unassembled WGS sequence"/>
</dbReference>
<protein>
    <submittedName>
        <fullName evidence="2">Uncharacterized protein</fullName>
    </submittedName>
</protein>
<dbReference type="OrthoDB" id="6238909at2"/>
<feature type="transmembrane region" description="Helical" evidence="1">
    <location>
        <begin position="173"/>
        <end position="191"/>
    </location>
</feature>
<accession>A0A432YKW0</accession>